<dbReference type="InterPro" id="IPR024977">
    <property type="entry name" value="Apc4-like_WD40_dom"/>
</dbReference>
<keyword evidence="11" id="KW-1185">Reference proteome</keyword>
<evidence type="ECO:0000313" key="10">
    <source>
        <dbReference type="EMBL" id="KAL0640190.1"/>
    </source>
</evidence>
<dbReference type="InterPro" id="IPR001680">
    <property type="entry name" value="WD40_rpt"/>
</dbReference>
<dbReference type="EMBL" id="JBBBZM010000005">
    <property type="protein sequence ID" value="KAL0640190.1"/>
    <property type="molecule type" value="Genomic_DNA"/>
</dbReference>
<keyword evidence="4" id="KW-0833">Ubl conjugation pathway</keyword>
<dbReference type="InterPro" id="IPR015943">
    <property type="entry name" value="WD40/YVTN_repeat-like_dom_sf"/>
</dbReference>
<dbReference type="InterPro" id="IPR036322">
    <property type="entry name" value="WD40_repeat_dom_sf"/>
</dbReference>
<evidence type="ECO:0000256" key="4">
    <source>
        <dbReference type="ARBA" id="ARBA00022786"/>
    </source>
</evidence>
<dbReference type="Gene3D" id="2.130.10.10">
    <property type="entry name" value="YVTN repeat-like/Quinoprotein amine dehydrogenase"/>
    <property type="match status" value="1"/>
</dbReference>
<evidence type="ECO:0000256" key="3">
    <source>
        <dbReference type="ARBA" id="ARBA00022776"/>
    </source>
</evidence>
<accession>A0ABR3GW62</accession>
<evidence type="ECO:0000313" key="11">
    <source>
        <dbReference type="Proteomes" id="UP001447188"/>
    </source>
</evidence>
<dbReference type="InterPro" id="IPR024789">
    <property type="entry name" value="APC4"/>
</dbReference>
<dbReference type="Pfam" id="PF12896">
    <property type="entry name" value="ANAPC4"/>
    <property type="match status" value="1"/>
</dbReference>
<sequence length="675" mass="75983">MDDDNSEPDAASSTQLPTRGFPILYQKTLPFPARHGLAAWSPQLDLIALVTSNENVLLYRMNGQRVWGFAHRRDRMGMETRVERLQWRPDGKMLALGYSDGSTRIYDVNNGKQIHRLTSEASSFGKVSCVGWVDNHSQLRLPTQAPEMKSTECTPQALFEMDVGQMLPRLSVLPSSSGHDSTFTSKVTLDALINSVTKMGEGNNLDVLLIGEEGGKILLNVFDSFLIGTMELSSLSRQLKPHSKLLRHTASSDLSTHSLLISDPRSGNMLFATMDILFIRQFGQYLFQLASTSTRVQALLRYIKEAVMALETEFKTMNDLAQRYVSIIDEDVQKQGSEVSLEFFELLVTGVPSEVLREWKERGSPLGLDPDDFTRCLDVVSGLTVFAHEFLLKLNKELEHFAAFGSWLRHTLDELSTVINIDDKPPEDPQIDTLRVSEYISNYLKQSSLQSFFQGEGGVKLSEHKKKGESVFELYAKSTDKESAAPSGFMELANHLEDLCKTVFAKPQQAMRQQLRVGKPVVIADKNPGKSDIRMVMEDGNPVAYMALYDVEKPRNSRGRISEMSTMVYNSITYDENYDPEDLAESLYSYAEALPGQEMKVVTRRPFEVGFTPVQVTVNGGVSRRVGCVIAEDRMRYIVFDLDEREIEDDEEVEDNNEDDEAEQSMAVDDETEEE</sequence>
<feature type="domain" description="Anaphase-promoting complex subunit 4 long" evidence="9">
    <location>
        <begin position="272"/>
        <end position="359"/>
    </location>
</feature>
<dbReference type="PANTHER" id="PTHR13260">
    <property type="entry name" value="ANAPHASE PROMOTING COMPLEX SUBUNIT 4 APC4"/>
    <property type="match status" value="1"/>
</dbReference>
<protein>
    <recommendedName>
        <fullName evidence="1">Anaphase-promoting complex subunit 4</fullName>
    </recommendedName>
</protein>
<comment type="caution">
    <text evidence="10">The sequence shown here is derived from an EMBL/GenBank/DDBJ whole genome shotgun (WGS) entry which is preliminary data.</text>
</comment>
<keyword evidence="6" id="KW-0853">WD repeat</keyword>
<keyword evidence="3" id="KW-0498">Mitosis</keyword>
<dbReference type="Pfam" id="PF12894">
    <property type="entry name" value="ANAPC4_WD40"/>
    <property type="match status" value="1"/>
</dbReference>
<dbReference type="InterPro" id="IPR024790">
    <property type="entry name" value="APC4_long_dom"/>
</dbReference>
<feature type="domain" description="Anaphase-promoting complex subunit 4-like WD40" evidence="8">
    <location>
        <begin position="39"/>
        <end position="134"/>
    </location>
</feature>
<organism evidence="10 11">
    <name type="scientific">Discina gigas</name>
    <dbReference type="NCBI Taxonomy" id="1032678"/>
    <lineage>
        <taxon>Eukaryota</taxon>
        <taxon>Fungi</taxon>
        <taxon>Dikarya</taxon>
        <taxon>Ascomycota</taxon>
        <taxon>Pezizomycotina</taxon>
        <taxon>Pezizomycetes</taxon>
        <taxon>Pezizales</taxon>
        <taxon>Discinaceae</taxon>
        <taxon>Discina</taxon>
    </lineage>
</organism>
<evidence type="ECO:0000256" key="1">
    <source>
        <dbReference type="ARBA" id="ARBA00016067"/>
    </source>
</evidence>
<keyword evidence="5" id="KW-0131">Cell cycle</keyword>
<evidence type="ECO:0000259" key="8">
    <source>
        <dbReference type="Pfam" id="PF12894"/>
    </source>
</evidence>
<dbReference type="PANTHER" id="PTHR13260:SF0">
    <property type="entry name" value="ANAPHASE-PROMOTING COMPLEX SUBUNIT 4"/>
    <property type="match status" value="1"/>
</dbReference>
<evidence type="ECO:0000256" key="6">
    <source>
        <dbReference type="PROSITE-ProRule" id="PRU00221"/>
    </source>
</evidence>
<dbReference type="PROSITE" id="PS50082">
    <property type="entry name" value="WD_REPEATS_2"/>
    <property type="match status" value="1"/>
</dbReference>
<dbReference type="Proteomes" id="UP001447188">
    <property type="component" value="Unassembled WGS sequence"/>
</dbReference>
<keyword evidence="2" id="KW-0132">Cell division</keyword>
<proteinExistence type="predicted"/>
<gene>
    <name evidence="10" type="ORF">Q9L58_000748</name>
</gene>
<evidence type="ECO:0000256" key="5">
    <source>
        <dbReference type="ARBA" id="ARBA00023306"/>
    </source>
</evidence>
<evidence type="ECO:0000256" key="2">
    <source>
        <dbReference type="ARBA" id="ARBA00022618"/>
    </source>
</evidence>
<reference evidence="10 11" key="1">
    <citation type="submission" date="2024-02" db="EMBL/GenBank/DDBJ databases">
        <title>Discinaceae phylogenomics.</title>
        <authorList>
            <person name="Dirks A.C."/>
            <person name="James T.Y."/>
        </authorList>
    </citation>
    <scope>NUCLEOTIDE SEQUENCE [LARGE SCALE GENOMIC DNA]</scope>
    <source>
        <strain evidence="10 11">ACD0624</strain>
    </source>
</reference>
<evidence type="ECO:0000256" key="7">
    <source>
        <dbReference type="SAM" id="MobiDB-lite"/>
    </source>
</evidence>
<evidence type="ECO:0000259" key="9">
    <source>
        <dbReference type="Pfam" id="PF12896"/>
    </source>
</evidence>
<feature type="repeat" description="WD" evidence="6">
    <location>
        <begin position="75"/>
        <end position="116"/>
    </location>
</feature>
<name>A0ABR3GW62_9PEZI</name>
<feature type="region of interest" description="Disordered" evidence="7">
    <location>
        <begin position="645"/>
        <end position="675"/>
    </location>
</feature>
<dbReference type="SUPFAM" id="SSF50978">
    <property type="entry name" value="WD40 repeat-like"/>
    <property type="match status" value="1"/>
</dbReference>